<gene>
    <name evidence="3" type="ORF">D9613_008951</name>
</gene>
<feature type="compositionally biased region" description="Polar residues" evidence="1">
    <location>
        <begin position="190"/>
        <end position="207"/>
    </location>
</feature>
<feature type="transmembrane region" description="Helical" evidence="2">
    <location>
        <begin position="80"/>
        <end position="101"/>
    </location>
</feature>
<keyword evidence="2" id="KW-0472">Membrane</keyword>
<evidence type="ECO:0000256" key="2">
    <source>
        <dbReference type="SAM" id="Phobius"/>
    </source>
</evidence>
<keyword evidence="4" id="KW-1185">Reference proteome</keyword>
<reference evidence="3 4" key="1">
    <citation type="submission" date="2019-12" db="EMBL/GenBank/DDBJ databases">
        <authorList>
            <person name="Floudas D."/>
            <person name="Bentzer J."/>
            <person name="Ahren D."/>
            <person name="Johansson T."/>
            <person name="Persson P."/>
            <person name="Tunlid A."/>
        </authorList>
    </citation>
    <scope>NUCLEOTIDE SEQUENCE [LARGE SCALE GENOMIC DNA]</scope>
    <source>
        <strain evidence="3 4">CBS 102.39</strain>
    </source>
</reference>
<feature type="region of interest" description="Disordered" evidence="1">
    <location>
        <begin position="184"/>
        <end position="231"/>
    </location>
</feature>
<keyword evidence="2" id="KW-0812">Transmembrane</keyword>
<feature type="transmembrane region" description="Helical" evidence="2">
    <location>
        <begin position="12"/>
        <end position="37"/>
    </location>
</feature>
<accession>A0A8H4QU25</accession>
<organism evidence="3 4">
    <name type="scientific">Agrocybe pediades</name>
    <dbReference type="NCBI Taxonomy" id="84607"/>
    <lineage>
        <taxon>Eukaryota</taxon>
        <taxon>Fungi</taxon>
        <taxon>Dikarya</taxon>
        <taxon>Basidiomycota</taxon>
        <taxon>Agaricomycotina</taxon>
        <taxon>Agaricomycetes</taxon>
        <taxon>Agaricomycetidae</taxon>
        <taxon>Agaricales</taxon>
        <taxon>Agaricineae</taxon>
        <taxon>Strophariaceae</taxon>
        <taxon>Agrocybe</taxon>
    </lineage>
</organism>
<evidence type="ECO:0008006" key="5">
    <source>
        <dbReference type="Google" id="ProtNLM"/>
    </source>
</evidence>
<sequence length="231" mass="25297">MVQDISSAFRTIRMVLLGTTMVFSVIVLTLGAAITVWTSGRIKGSSLHYPPYAVLAVAIAALTLVTVPLMLFFSIIRARAVVNMNAVEIVCTSVLWILWLATGSFTIMNFGRIGRISDCAVLVVPSIVANCHERKGMVAFEFLTWALLTTYNILLLTVVIRQQARGTPGIWTSYVTETDFGARGPPSSDAFASQPQLEQKVSPTLAPQDTPMLQLPRKPVLLHPMRPEPQL</sequence>
<feature type="transmembrane region" description="Helical" evidence="2">
    <location>
        <begin position="142"/>
        <end position="160"/>
    </location>
</feature>
<evidence type="ECO:0000256" key="1">
    <source>
        <dbReference type="SAM" id="MobiDB-lite"/>
    </source>
</evidence>
<dbReference type="Proteomes" id="UP000521872">
    <property type="component" value="Unassembled WGS sequence"/>
</dbReference>
<name>A0A8H4QU25_9AGAR</name>
<dbReference type="EMBL" id="JAACJL010000031">
    <property type="protein sequence ID" value="KAF4616944.1"/>
    <property type="molecule type" value="Genomic_DNA"/>
</dbReference>
<keyword evidence="2" id="KW-1133">Transmembrane helix</keyword>
<comment type="caution">
    <text evidence="3">The sequence shown here is derived from an EMBL/GenBank/DDBJ whole genome shotgun (WGS) entry which is preliminary data.</text>
</comment>
<evidence type="ECO:0000313" key="3">
    <source>
        <dbReference type="EMBL" id="KAF4616944.1"/>
    </source>
</evidence>
<dbReference type="AlphaFoldDB" id="A0A8H4QU25"/>
<evidence type="ECO:0000313" key="4">
    <source>
        <dbReference type="Proteomes" id="UP000521872"/>
    </source>
</evidence>
<feature type="transmembrane region" description="Helical" evidence="2">
    <location>
        <begin position="49"/>
        <end position="73"/>
    </location>
</feature>
<proteinExistence type="predicted"/>
<protein>
    <recommendedName>
        <fullName evidence="5">MARVEL domain-containing protein</fullName>
    </recommendedName>
</protein>